<dbReference type="InterPro" id="IPR027417">
    <property type="entry name" value="P-loop_NTPase"/>
</dbReference>
<evidence type="ECO:0000313" key="4">
    <source>
        <dbReference type="EMBL" id="SCZ81358.1"/>
    </source>
</evidence>
<gene>
    <name evidence="4" type="ORF">SAMN03080599_02747</name>
</gene>
<dbReference type="PROSITE" id="PS50045">
    <property type="entry name" value="SIGMA54_INTERACT_4"/>
    <property type="match status" value="1"/>
</dbReference>
<dbReference type="STRING" id="1120920.SAMN03080599_02747"/>
<dbReference type="SUPFAM" id="SSF46689">
    <property type="entry name" value="Homeodomain-like"/>
    <property type="match status" value="1"/>
</dbReference>
<evidence type="ECO:0000256" key="1">
    <source>
        <dbReference type="ARBA" id="ARBA00022741"/>
    </source>
</evidence>
<dbReference type="InterPro" id="IPR009057">
    <property type="entry name" value="Homeodomain-like_sf"/>
</dbReference>
<name>A0A1G5S5A1_9FIRM</name>
<dbReference type="SMART" id="SM00382">
    <property type="entry name" value="AAA"/>
    <property type="match status" value="1"/>
</dbReference>
<accession>A0A1G5S5A1</accession>
<dbReference type="InterPro" id="IPR025943">
    <property type="entry name" value="Sigma_54_int_dom_ATP-bd_2"/>
</dbReference>
<dbReference type="Pfam" id="PF00158">
    <property type="entry name" value="Sigma54_activat"/>
    <property type="match status" value="1"/>
</dbReference>
<dbReference type="OrthoDB" id="9803970at2"/>
<dbReference type="GO" id="GO:0005524">
    <property type="term" value="F:ATP binding"/>
    <property type="evidence" value="ECO:0007669"/>
    <property type="project" value="UniProtKB-KW"/>
</dbReference>
<dbReference type="InterPro" id="IPR035965">
    <property type="entry name" value="PAS-like_dom_sf"/>
</dbReference>
<dbReference type="AlphaFoldDB" id="A0A1G5S5A1"/>
<dbReference type="EMBL" id="FMWL01000018">
    <property type="protein sequence ID" value="SCZ81358.1"/>
    <property type="molecule type" value="Genomic_DNA"/>
</dbReference>
<feature type="domain" description="Sigma-54 factor interaction" evidence="3">
    <location>
        <begin position="143"/>
        <end position="371"/>
    </location>
</feature>
<dbReference type="SUPFAM" id="SSF55785">
    <property type="entry name" value="PYP-like sensor domain (PAS domain)"/>
    <property type="match status" value="1"/>
</dbReference>
<dbReference type="Gene3D" id="3.40.50.300">
    <property type="entry name" value="P-loop containing nucleotide triphosphate hydrolases"/>
    <property type="match status" value="1"/>
</dbReference>
<dbReference type="RefSeq" id="WP_092592446.1">
    <property type="nucleotide sequence ID" value="NZ_FMWL01000018.1"/>
</dbReference>
<evidence type="ECO:0000256" key="2">
    <source>
        <dbReference type="ARBA" id="ARBA00022840"/>
    </source>
</evidence>
<dbReference type="CDD" id="cd00009">
    <property type="entry name" value="AAA"/>
    <property type="match status" value="1"/>
</dbReference>
<dbReference type="Gene3D" id="1.10.10.60">
    <property type="entry name" value="Homeodomain-like"/>
    <property type="match status" value="1"/>
</dbReference>
<dbReference type="Gene3D" id="1.10.8.60">
    <property type="match status" value="1"/>
</dbReference>
<dbReference type="Pfam" id="PF25601">
    <property type="entry name" value="AAA_lid_14"/>
    <property type="match status" value="1"/>
</dbReference>
<dbReference type="GO" id="GO:0006355">
    <property type="term" value="P:regulation of DNA-templated transcription"/>
    <property type="evidence" value="ECO:0007669"/>
    <property type="project" value="InterPro"/>
</dbReference>
<dbReference type="PANTHER" id="PTHR32071:SF74">
    <property type="entry name" value="TRANSCRIPTIONAL ACTIVATOR ROCR"/>
    <property type="match status" value="1"/>
</dbReference>
<protein>
    <submittedName>
        <fullName evidence="4">Arginine utilization regulatory protein</fullName>
    </submittedName>
</protein>
<dbReference type="PROSITE" id="PS00676">
    <property type="entry name" value="SIGMA54_INTERACT_2"/>
    <property type="match status" value="1"/>
</dbReference>
<evidence type="ECO:0000313" key="5">
    <source>
        <dbReference type="Proteomes" id="UP000199208"/>
    </source>
</evidence>
<dbReference type="Proteomes" id="UP000199208">
    <property type="component" value="Unassembled WGS sequence"/>
</dbReference>
<reference evidence="4 5" key="1">
    <citation type="submission" date="2016-10" db="EMBL/GenBank/DDBJ databases">
        <authorList>
            <person name="de Groot N.N."/>
        </authorList>
    </citation>
    <scope>NUCLEOTIDE SEQUENCE [LARGE SCALE GENOMIC DNA]</scope>
    <source>
        <strain evidence="4 5">DSM 2784</strain>
    </source>
</reference>
<organism evidence="4 5">
    <name type="scientific">Acidaminobacter hydrogenoformans DSM 2784</name>
    <dbReference type="NCBI Taxonomy" id="1120920"/>
    <lineage>
        <taxon>Bacteria</taxon>
        <taxon>Bacillati</taxon>
        <taxon>Bacillota</taxon>
        <taxon>Clostridia</taxon>
        <taxon>Peptostreptococcales</taxon>
        <taxon>Acidaminobacteraceae</taxon>
        <taxon>Acidaminobacter</taxon>
    </lineage>
</organism>
<dbReference type="PROSITE" id="PS00675">
    <property type="entry name" value="SIGMA54_INTERACT_1"/>
    <property type="match status" value="1"/>
</dbReference>
<proteinExistence type="predicted"/>
<dbReference type="FunFam" id="3.40.50.300:FF:000006">
    <property type="entry name" value="DNA-binding transcriptional regulator NtrC"/>
    <property type="match status" value="1"/>
</dbReference>
<dbReference type="InterPro" id="IPR025662">
    <property type="entry name" value="Sigma_54_int_dom_ATP-bd_1"/>
</dbReference>
<dbReference type="SUPFAM" id="SSF52540">
    <property type="entry name" value="P-loop containing nucleoside triphosphate hydrolases"/>
    <property type="match status" value="1"/>
</dbReference>
<keyword evidence="1" id="KW-0547">Nucleotide-binding</keyword>
<dbReference type="PANTHER" id="PTHR32071">
    <property type="entry name" value="TRANSCRIPTIONAL REGULATORY PROTEIN"/>
    <property type="match status" value="1"/>
</dbReference>
<dbReference type="InterPro" id="IPR002078">
    <property type="entry name" value="Sigma_54_int"/>
</dbReference>
<dbReference type="InterPro" id="IPR003593">
    <property type="entry name" value="AAA+_ATPase"/>
</dbReference>
<dbReference type="Gene3D" id="3.30.450.20">
    <property type="entry name" value="PAS domain"/>
    <property type="match status" value="1"/>
</dbReference>
<keyword evidence="2" id="KW-0067">ATP-binding</keyword>
<evidence type="ECO:0000259" key="3">
    <source>
        <dbReference type="PROSITE" id="PS50045"/>
    </source>
</evidence>
<dbReference type="InterPro" id="IPR058031">
    <property type="entry name" value="AAA_lid_NorR"/>
</dbReference>
<keyword evidence="5" id="KW-1185">Reference proteome</keyword>
<sequence length="491" mass="53862">MLEAYYDVITKIENFVDGLMIVDDQCRIVYNKQFLAGSFDLNEKDSIGKTPMEVYPNLNPEDSTCYRAIHYGESTVNQIQKLEYMGGGEMLVLDNTFPIMENGKIIGAVSTSKYLDNAALKNFIDLPNMTSSHKDGLYEVKDIVGESEVIRALKQRLVRVSKAHASVLIYGETGSGKELVAQSIHSGSSRRGEMFVSQNCAAIPHTLLESIFFGTTKGSYTGAENKPGLFEIASGGTLFLDELNSMDPSMQAKLLRAIEEKKVTRIGSHEPRKFDVRIIAAINEHPQSCIDRQQIRQDLFYRLSSVQIKVPALRERPEDIPLLTEHFIKLFNGEYGMSLQGVTPEVAALLQKYSWPGNVREFKNVIESAFNFATTSQISTLDLPEFLVEAAALEVGSTGSSQGFGGGIGGTAAAWSPVHGGARSQVKAPATAPAPSLPPESVSLSDAMDAFEKSLILARADGTRSLSELAGRLQISKQSLNYKLQKYQLKL</sequence>